<dbReference type="PANTHER" id="PTHR42765">
    <property type="entry name" value="SOLEUCYL-TRNA SYNTHETASE"/>
    <property type="match status" value="1"/>
</dbReference>
<dbReference type="Gene3D" id="1.10.730.20">
    <property type="match status" value="2"/>
</dbReference>
<keyword evidence="1 8" id="KW-0436">Ligase</keyword>
<name>A0A6A4WSY5_AMPAM</name>
<dbReference type="GO" id="GO:0005524">
    <property type="term" value="F:ATP binding"/>
    <property type="evidence" value="ECO:0007669"/>
    <property type="project" value="UniProtKB-KW"/>
</dbReference>
<dbReference type="Pfam" id="PF08264">
    <property type="entry name" value="Anticodon_1"/>
    <property type="match status" value="1"/>
</dbReference>
<dbReference type="InterPro" id="IPR009080">
    <property type="entry name" value="tRNAsynth_Ia_anticodon-bd"/>
</dbReference>
<dbReference type="PANTHER" id="PTHR42765:SF1">
    <property type="entry name" value="ISOLEUCINE--TRNA LIGASE, MITOCHONDRIAL"/>
    <property type="match status" value="1"/>
</dbReference>
<evidence type="ECO:0000256" key="2">
    <source>
        <dbReference type="ARBA" id="ARBA00022741"/>
    </source>
</evidence>
<keyword evidence="4" id="KW-0648">Protein biosynthesis</keyword>
<evidence type="ECO:0000256" key="5">
    <source>
        <dbReference type="ARBA" id="ARBA00023146"/>
    </source>
</evidence>
<accession>A0A6A4WSY5</accession>
<keyword evidence="5" id="KW-0030">Aminoacyl-tRNA synthetase</keyword>
<dbReference type="Proteomes" id="UP000440578">
    <property type="component" value="Unassembled WGS sequence"/>
</dbReference>
<dbReference type="GO" id="GO:0006428">
    <property type="term" value="P:isoleucyl-tRNA aminoacylation"/>
    <property type="evidence" value="ECO:0007669"/>
    <property type="project" value="TreeGrafter"/>
</dbReference>
<dbReference type="GO" id="GO:0005739">
    <property type="term" value="C:mitochondrion"/>
    <property type="evidence" value="ECO:0007669"/>
    <property type="project" value="TreeGrafter"/>
</dbReference>
<feature type="domain" description="Methionyl/Valyl/Leucyl/Isoleucyl-tRNA synthetase anticodon-binding" evidence="7">
    <location>
        <begin position="92"/>
        <end position="182"/>
    </location>
</feature>
<evidence type="ECO:0000313" key="8">
    <source>
        <dbReference type="EMBL" id="KAF0305298.1"/>
    </source>
</evidence>
<dbReference type="InterPro" id="IPR033708">
    <property type="entry name" value="Anticodon_Ile_BEm"/>
</dbReference>
<dbReference type="EMBL" id="VIIS01000769">
    <property type="protein sequence ID" value="KAF0305298.1"/>
    <property type="molecule type" value="Genomic_DNA"/>
</dbReference>
<dbReference type="SUPFAM" id="SSF52374">
    <property type="entry name" value="Nucleotidylyl transferase"/>
    <property type="match status" value="1"/>
</dbReference>
<dbReference type="InterPro" id="IPR013155">
    <property type="entry name" value="M/V/L/I-tRNA-synth_anticd-bd"/>
</dbReference>
<proteinExistence type="predicted"/>
<dbReference type="Gene3D" id="3.40.50.620">
    <property type="entry name" value="HUPs"/>
    <property type="match status" value="1"/>
</dbReference>
<organism evidence="8 9">
    <name type="scientific">Amphibalanus amphitrite</name>
    <name type="common">Striped barnacle</name>
    <name type="synonym">Balanus amphitrite</name>
    <dbReference type="NCBI Taxonomy" id="1232801"/>
    <lineage>
        <taxon>Eukaryota</taxon>
        <taxon>Metazoa</taxon>
        <taxon>Ecdysozoa</taxon>
        <taxon>Arthropoda</taxon>
        <taxon>Crustacea</taxon>
        <taxon>Multicrustacea</taxon>
        <taxon>Cirripedia</taxon>
        <taxon>Thoracica</taxon>
        <taxon>Thoracicalcarea</taxon>
        <taxon>Balanomorpha</taxon>
        <taxon>Balanoidea</taxon>
        <taxon>Balanidae</taxon>
        <taxon>Amphibalaninae</taxon>
        <taxon>Amphibalanus</taxon>
    </lineage>
</organism>
<evidence type="ECO:0000256" key="1">
    <source>
        <dbReference type="ARBA" id="ARBA00022598"/>
    </source>
</evidence>
<dbReference type="SUPFAM" id="SSF47323">
    <property type="entry name" value="Anticodon-binding domain of a subclass of class I aminoacyl-tRNA synthetases"/>
    <property type="match status" value="1"/>
</dbReference>
<keyword evidence="9" id="KW-1185">Reference proteome</keyword>
<dbReference type="InterPro" id="IPR002300">
    <property type="entry name" value="aa-tRNA-synth_Ia"/>
</dbReference>
<evidence type="ECO:0000259" key="6">
    <source>
        <dbReference type="Pfam" id="PF00133"/>
    </source>
</evidence>
<feature type="domain" description="Aminoacyl-tRNA synthetase class Ia" evidence="6">
    <location>
        <begin position="1"/>
        <end position="43"/>
    </location>
</feature>
<keyword evidence="2" id="KW-0547">Nucleotide-binding</keyword>
<evidence type="ECO:0000256" key="3">
    <source>
        <dbReference type="ARBA" id="ARBA00022840"/>
    </source>
</evidence>
<evidence type="ECO:0000313" key="9">
    <source>
        <dbReference type="Proteomes" id="UP000440578"/>
    </source>
</evidence>
<dbReference type="CDD" id="cd07960">
    <property type="entry name" value="Anticodon_Ia_Ile_BEm"/>
    <property type="match status" value="1"/>
</dbReference>
<protein>
    <submittedName>
        <fullName evidence="8">Isoleucine--tRNA ligase, mitochondrial</fullName>
    </submittedName>
</protein>
<dbReference type="Pfam" id="PF00133">
    <property type="entry name" value="tRNA-synt_1"/>
    <property type="match status" value="1"/>
</dbReference>
<dbReference type="InterPro" id="IPR050081">
    <property type="entry name" value="Ile-tRNA_ligase"/>
</dbReference>
<reference evidence="8 9" key="1">
    <citation type="submission" date="2019-07" db="EMBL/GenBank/DDBJ databases">
        <title>Draft genome assembly of a fouling barnacle, Amphibalanus amphitrite (Darwin, 1854): The first reference genome for Thecostraca.</title>
        <authorList>
            <person name="Kim W."/>
        </authorList>
    </citation>
    <scope>NUCLEOTIDE SEQUENCE [LARGE SCALE GENOMIC DNA]</scope>
    <source>
        <strain evidence="8">SNU_AA5</strain>
        <tissue evidence="8">Soma without cirri and trophi</tissue>
    </source>
</reference>
<dbReference type="GO" id="GO:0032543">
    <property type="term" value="P:mitochondrial translation"/>
    <property type="evidence" value="ECO:0007669"/>
    <property type="project" value="TreeGrafter"/>
</dbReference>
<gene>
    <name evidence="8" type="primary">Iars2_1</name>
    <name evidence="8" type="ORF">FJT64_002583</name>
</gene>
<sequence length="313" mass="34373">MSKSLGNVVDPTDVILGSQSEPKRTAYGADCLRLWVAGHATNNTHITVGESVLTSTAERLHKIRNTCRFLLGVLSRHDAARPVPPEQMEWVDRNMLHRLAEYTDQCAEAYDKYQFNRVLALLTALVTNEISGLYIHMTRHRLYCGDLSSVAGRSALTTMHHVLSVVRQTMAPILPHLAEELVLHGHDGELVTPAVGLRDLLHRMVPASNLLTFDATLWVEGAEDEWKRAITTLQSEPGPCADSALAEILPVSRVTVRHGARPTSEPDAVATDRLHGVTVSVSPARGLRCDRCFRYTAQAQGEICDSCKSVVGS</sequence>
<dbReference type="AlphaFoldDB" id="A0A6A4WSY5"/>
<evidence type="ECO:0000256" key="4">
    <source>
        <dbReference type="ARBA" id="ARBA00022917"/>
    </source>
</evidence>
<dbReference type="OrthoDB" id="10264412at2759"/>
<comment type="caution">
    <text evidence="8">The sequence shown here is derived from an EMBL/GenBank/DDBJ whole genome shotgun (WGS) entry which is preliminary data.</text>
</comment>
<dbReference type="GO" id="GO:0000049">
    <property type="term" value="F:tRNA binding"/>
    <property type="evidence" value="ECO:0007669"/>
    <property type="project" value="InterPro"/>
</dbReference>
<dbReference type="GO" id="GO:0004822">
    <property type="term" value="F:isoleucine-tRNA ligase activity"/>
    <property type="evidence" value="ECO:0007669"/>
    <property type="project" value="TreeGrafter"/>
</dbReference>
<evidence type="ECO:0000259" key="7">
    <source>
        <dbReference type="Pfam" id="PF08264"/>
    </source>
</evidence>
<dbReference type="InterPro" id="IPR014729">
    <property type="entry name" value="Rossmann-like_a/b/a_fold"/>
</dbReference>
<keyword evidence="3" id="KW-0067">ATP-binding</keyword>